<keyword evidence="6 14" id="KW-0812">Transmembrane</keyword>
<keyword evidence="5" id="KW-0997">Cell inner membrane</keyword>
<dbReference type="PANTHER" id="PTHR36570:SF3">
    <property type="entry name" value="DISULFIDE BOND FORMATION PROTEIN B"/>
    <property type="match status" value="1"/>
</dbReference>
<feature type="transmembrane region" description="Helical" evidence="15">
    <location>
        <begin position="32"/>
        <end position="57"/>
    </location>
</feature>
<comment type="subcellular location">
    <subcellularLocation>
        <location evidence="1">Cell inner membrane</location>
        <topology evidence="1">Multi-pass membrane protein</topology>
    </subcellularLocation>
    <subcellularLocation>
        <location evidence="14">Cell membrane</location>
        <topology evidence="14">Multi-pass membrane protein</topology>
    </subcellularLocation>
</comment>
<dbReference type="InterPro" id="IPR003752">
    <property type="entry name" value="DiS_bond_form_DsbB/BdbC"/>
</dbReference>
<evidence type="ECO:0000256" key="13">
    <source>
        <dbReference type="ARBA" id="ARBA00023284"/>
    </source>
</evidence>
<keyword evidence="13 14" id="KW-0676">Redox-active center</keyword>
<evidence type="ECO:0000256" key="12">
    <source>
        <dbReference type="ARBA" id="ARBA00023186"/>
    </source>
</evidence>
<dbReference type="EMBL" id="CP014205">
    <property type="protein sequence ID" value="AMQ83142.1"/>
    <property type="molecule type" value="Genomic_DNA"/>
</dbReference>
<keyword evidence="11 14" id="KW-1015">Disulfide bond</keyword>
<gene>
    <name evidence="14" type="primary">dsbB</name>
    <name evidence="16" type="ORF">AWU82_07450</name>
</gene>
<evidence type="ECO:0000256" key="4">
    <source>
        <dbReference type="ARBA" id="ARBA00022475"/>
    </source>
</evidence>
<protein>
    <recommendedName>
        <fullName evidence="14">Disulfide bond formation protein B</fullName>
    </recommendedName>
    <alternativeName>
        <fullName evidence="14">Disulfide oxidoreductase</fullName>
    </alternativeName>
</protein>
<keyword evidence="8 14" id="KW-1133">Transmembrane helix</keyword>
<accession>A0ABM5ZHF2</accession>
<feature type="transmembrane region" description="Helical" evidence="15">
    <location>
        <begin position="9"/>
        <end position="26"/>
    </location>
</feature>
<evidence type="ECO:0000313" key="17">
    <source>
        <dbReference type="Proteomes" id="UP000075187"/>
    </source>
</evidence>
<keyword evidence="4 14" id="KW-1003">Cell membrane</keyword>
<dbReference type="Gene3D" id="1.20.1550.10">
    <property type="entry name" value="DsbB-like"/>
    <property type="match status" value="1"/>
</dbReference>
<organism evidence="16 17">
    <name type="scientific">Pseudomonas glycinae</name>
    <dbReference type="NCBI Taxonomy" id="1785145"/>
    <lineage>
        <taxon>Bacteria</taxon>
        <taxon>Pseudomonadati</taxon>
        <taxon>Pseudomonadota</taxon>
        <taxon>Gammaproteobacteria</taxon>
        <taxon>Pseudomonadales</taxon>
        <taxon>Pseudomonadaceae</taxon>
        <taxon>Pseudomonas</taxon>
    </lineage>
</organism>
<evidence type="ECO:0000256" key="10">
    <source>
        <dbReference type="ARBA" id="ARBA00023136"/>
    </source>
</evidence>
<evidence type="ECO:0000313" key="16">
    <source>
        <dbReference type="EMBL" id="AMQ83142.1"/>
    </source>
</evidence>
<sequence length="183" mass="20325">MSLACSRSLFFMAFTAGILALGASYYLEYAIGLVPCSLCLVQRLFMSALTVFCGVAAIHGPQRFGLSMYWITVLLGSLGGMTAAWRQVLLQGDSLQRLAHCTPDPQELFSSLPWLCALMRMFNDTADCTELSWTLFDLSIPEWSLLFFVGMSILAAYQLLRQVWMALQRPLSGQPSHPALVRD</sequence>
<feature type="transmembrane region" description="Helical" evidence="15">
    <location>
        <begin position="69"/>
        <end position="88"/>
    </location>
</feature>
<feature type="topological domain" description="Cytoplasmic" evidence="14">
    <location>
        <begin position="62"/>
        <end position="67"/>
    </location>
</feature>
<comment type="function">
    <text evidence="14">Required for disulfide bond formation in some periplasmic proteins. Acts by oxidizing the DsbA protein.</text>
</comment>
<evidence type="ECO:0000256" key="15">
    <source>
        <dbReference type="SAM" id="Phobius"/>
    </source>
</evidence>
<evidence type="ECO:0000256" key="9">
    <source>
        <dbReference type="ARBA" id="ARBA00023002"/>
    </source>
</evidence>
<feature type="disulfide bond" description="Redox-active" evidence="14">
    <location>
        <begin position="36"/>
        <end position="39"/>
    </location>
</feature>
<dbReference type="SUPFAM" id="SSF158442">
    <property type="entry name" value="DsbB-like"/>
    <property type="match status" value="1"/>
</dbReference>
<dbReference type="InterPro" id="IPR022920">
    <property type="entry name" value="Disulphide_bond_form_DsbB"/>
</dbReference>
<evidence type="ECO:0000256" key="8">
    <source>
        <dbReference type="ARBA" id="ARBA00022989"/>
    </source>
</evidence>
<feature type="topological domain" description="Cytoplasmic" evidence="14">
    <location>
        <begin position="162"/>
        <end position="183"/>
    </location>
</feature>
<feature type="topological domain" description="Periplasmic" evidence="14">
    <location>
        <begin position="27"/>
        <end position="44"/>
    </location>
</feature>
<reference evidence="16" key="1">
    <citation type="submission" date="2017-12" db="EMBL/GenBank/DDBJ databases">
        <title>Pseudomonas sp. MS586 complete sequence.</title>
        <authorList>
            <person name="Lu S."/>
            <person name="Deng P."/>
        </authorList>
    </citation>
    <scope>NUCLEOTIDE SEQUENCE</scope>
    <source>
        <strain evidence="16">MS586</strain>
    </source>
</reference>
<evidence type="ECO:0000256" key="7">
    <source>
        <dbReference type="ARBA" id="ARBA00022982"/>
    </source>
</evidence>
<comment type="similarity">
    <text evidence="2 14">Belongs to the DsbB family.</text>
</comment>
<evidence type="ECO:0000256" key="3">
    <source>
        <dbReference type="ARBA" id="ARBA00022448"/>
    </source>
</evidence>
<proteinExistence type="inferred from homology"/>
<keyword evidence="17" id="KW-1185">Reference proteome</keyword>
<keyword evidence="3 14" id="KW-0813">Transport</keyword>
<keyword evidence="9 14" id="KW-0560">Oxidoreductase</keyword>
<dbReference type="RefSeq" id="WP_064379900.1">
    <property type="nucleotide sequence ID" value="NZ_CP014205.2"/>
</dbReference>
<dbReference type="PANTHER" id="PTHR36570">
    <property type="entry name" value="DISULFIDE BOND FORMATION PROTEIN B"/>
    <property type="match status" value="1"/>
</dbReference>
<evidence type="ECO:0000256" key="11">
    <source>
        <dbReference type="ARBA" id="ARBA00023157"/>
    </source>
</evidence>
<dbReference type="HAMAP" id="MF_00286">
    <property type="entry name" value="DsbB"/>
    <property type="match status" value="1"/>
</dbReference>
<comment type="caution">
    <text evidence="14">Lacks conserved residue(s) required for the propagation of feature annotation.</text>
</comment>
<keyword evidence="7 14" id="KW-0249">Electron transport</keyword>
<feature type="transmembrane region" description="Helical" evidence="15">
    <location>
        <begin position="143"/>
        <end position="160"/>
    </location>
</feature>
<evidence type="ECO:0000256" key="14">
    <source>
        <dbReference type="HAMAP-Rule" id="MF_00286"/>
    </source>
</evidence>
<dbReference type="InterPro" id="IPR023380">
    <property type="entry name" value="DsbB-like_sf"/>
</dbReference>
<name>A0ABM5ZHF2_9PSED</name>
<evidence type="ECO:0000256" key="1">
    <source>
        <dbReference type="ARBA" id="ARBA00004429"/>
    </source>
</evidence>
<dbReference type="InterPro" id="IPR050183">
    <property type="entry name" value="DsbB"/>
</dbReference>
<evidence type="ECO:0000256" key="6">
    <source>
        <dbReference type="ARBA" id="ARBA00022692"/>
    </source>
</evidence>
<dbReference type="Pfam" id="PF02600">
    <property type="entry name" value="DsbB"/>
    <property type="match status" value="1"/>
</dbReference>
<dbReference type="Proteomes" id="UP000075187">
    <property type="component" value="Chromosome"/>
</dbReference>
<feature type="topological domain" description="Cytoplasmic" evidence="14">
    <location>
        <begin position="1"/>
        <end position="9"/>
    </location>
</feature>
<keyword evidence="10 14" id="KW-0472">Membrane</keyword>
<evidence type="ECO:0000256" key="2">
    <source>
        <dbReference type="ARBA" id="ARBA00008823"/>
    </source>
</evidence>
<evidence type="ECO:0000256" key="5">
    <source>
        <dbReference type="ARBA" id="ARBA00022519"/>
    </source>
</evidence>
<keyword evidence="12 14" id="KW-0143">Chaperone</keyword>